<dbReference type="InterPro" id="IPR043146">
    <property type="entry name" value="Penicillin_amidase_N_B-knob"/>
</dbReference>
<dbReference type="CDD" id="cd03747">
    <property type="entry name" value="Ntn_PGA_like"/>
    <property type="match status" value="1"/>
</dbReference>
<dbReference type="Gene3D" id="1.10.1400.10">
    <property type="match status" value="1"/>
</dbReference>
<dbReference type="Gene3D" id="1.10.439.10">
    <property type="entry name" value="Penicillin Amidohydrolase, domain 1"/>
    <property type="match status" value="1"/>
</dbReference>
<dbReference type="InterPro" id="IPR002692">
    <property type="entry name" value="S45"/>
</dbReference>
<dbReference type="Proteomes" id="UP000578030">
    <property type="component" value="Unassembled WGS sequence"/>
</dbReference>
<dbReference type="SUPFAM" id="SSF56235">
    <property type="entry name" value="N-terminal nucleophile aminohydrolases (Ntn hydrolases)"/>
    <property type="match status" value="1"/>
</dbReference>
<feature type="compositionally biased region" description="Low complexity" evidence="6">
    <location>
        <begin position="257"/>
        <end position="266"/>
    </location>
</feature>
<keyword evidence="5" id="KW-0479">Metal-binding</keyword>
<dbReference type="GO" id="GO:0017000">
    <property type="term" value="P:antibiotic biosynthetic process"/>
    <property type="evidence" value="ECO:0007669"/>
    <property type="project" value="InterPro"/>
</dbReference>
<evidence type="ECO:0000256" key="3">
    <source>
        <dbReference type="ARBA" id="ARBA00023145"/>
    </source>
</evidence>
<dbReference type="PANTHER" id="PTHR34218">
    <property type="entry name" value="PEPTIDASE S45 PENICILLIN AMIDASE"/>
    <property type="match status" value="1"/>
</dbReference>
<evidence type="ECO:0000256" key="6">
    <source>
        <dbReference type="SAM" id="MobiDB-lite"/>
    </source>
</evidence>
<keyword evidence="5" id="KW-0106">Calcium</keyword>
<dbReference type="InterPro" id="IPR023343">
    <property type="entry name" value="Penicillin_amidase_dom1"/>
</dbReference>
<dbReference type="PIRSF" id="PIRSF001227">
    <property type="entry name" value="Pen_acylase"/>
    <property type="match status" value="1"/>
</dbReference>
<evidence type="ECO:0000256" key="4">
    <source>
        <dbReference type="PIRSR" id="PIRSR001227-1"/>
    </source>
</evidence>
<reference evidence="7 8" key="1">
    <citation type="submission" date="2020-04" db="EMBL/GenBank/DDBJ databases">
        <title>Description of novel Gluconacetobacter.</title>
        <authorList>
            <person name="Sombolestani A."/>
        </authorList>
    </citation>
    <scope>NUCLEOTIDE SEQUENCE [LARGE SCALE GENOMIC DNA]</scope>
    <source>
        <strain evidence="7 8">LMG 27802</strain>
    </source>
</reference>
<dbReference type="InterPro" id="IPR029055">
    <property type="entry name" value="Ntn_hydrolases_N"/>
</dbReference>
<dbReference type="InterPro" id="IPR043147">
    <property type="entry name" value="Penicillin_amidase_A-knob"/>
</dbReference>
<dbReference type="Gene3D" id="2.30.120.10">
    <property type="match status" value="1"/>
</dbReference>
<evidence type="ECO:0000313" key="7">
    <source>
        <dbReference type="EMBL" id="MBB2200665.1"/>
    </source>
</evidence>
<feature type="compositionally biased region" description="Low complexity" evidence="6">
    <location>
        <begin position="226"/>
        <end position="236"/>
    </location>
</feature>
<name>A0A7W4PK60_9PROT</name>
<evidence type="ECO:0000256" key="5">
    <source>
        <dbReference type="PIRSR" id="PIRSR001227-2"/>
    </source>
</evidence>
<keyword evidence="2" id="KW-0378">Hydrolase</keyword>
<organism evidence="7 8">
    <name type="scientific">Gluconacetobacter tumulisoli</name>
    <dbReference type="NCBI Taxonomy" id="1286189"/>
    <lineage>
        <taxon>Bacteria</taxon>
        <taxon>Pseudomonadati</taxon>
        <taxon>Pseudomonadota</taxon>
        <taxon>Alphaproteobacteria</taxon>
        <taxon>Acetobacterales</taxon>
        <taxon>Acetobacteraceae</taxon>
        <taxon>Gluconacetobacter</taxon>
    </lineage>
</organism>
<dbReference type="PANTHER" id="PTHR34218:SF4">
    <property type="entry name" value="ACYL-HOMOSERINE LACTONE ACYLASE QUIP"/>
    <property type="match status" value="1"/>
</dbReference>
<proteinExistence type="inferred from homology"/>
<comment type="cofactor">
    <cofactor evidence="5">
        <name>Ca(2+)</name>
        <dbReference type="ChEBI" id="CHEBI:29108"/>
    </cofactor>
    <text evidence="5">Binds 1 Ca(2+) ion per dimer.</text>
</comment>
<dbReference type="GO" id="GO:0016811">
    <property type="term" value="F:hydrolase activity, acting on carbon-nitrogen (but not peptide) bonds, in linear amides"/>
    <property type="evidence" value="ECO:0007669"/>
    <property type="project" value="InterPro"/>
</dbReference>
<feature type="active site" description="Nucleophile" evidence="4">
    <location>
        <position position="276"/>
    </location>
</feature>
<feature type="compositionally biased region" description="Pro residues" evidence="6">
    <location>
        <begin position="247"/>
        <end position="256"/>
    </location>
</feature>
<dbReference type="Pfam" id="PF01804">
    <property type="entry name" value="Penicil_amidase"/>
    <property type="match status" value="1"/>
</dbReference>
<keyword evidence="8" id="KW-1185">Reference proteome</keyword>
<dbReference type="GO" id="GO:0046872">
    <property type="term" value="F:metal ion binding"/>
    <property type="evidence" value="ECO:0007669"/>
    <property type="project" value="UniProtKB-KW"/>
</dbReference>
<evidence type="ECO:0000256" key="1">
    <source>
        <dbReference type="ARBA" id="ARBA00006586"/>
    </source>
</evidence>
<comment type="similarity">
    <text evidence="1">Belongs to the peptidase S45 family.</text>
</comment>
<gene>
    <name evidence="7" type="ORF">HLH28_03555</name>
</gene>
<sequence>MTPPAPPPPRRRTRRLLAGGLAVLLLAGAGGVGYGTWVLRASRPVLTGTRHLAGLSAPVDIARDRDGVPTLTARSRTDLARALGFLHGQERFFEMDLLRRVGAGELAALVGAAALPVDRAHRLHRFRAHAERVLARQDPADRALLSAYTAGVNAGLGALGHAPFEYTLLRATPAPWTDADSLLVVYAMYFDLQSADGSAQRLRAALRRAWGPAMAAFLDPSLTPLDAPADGSAADGPPMPDRLAPQAPSPAPPSAPSPIQASTRPAAAPPAPERGSNNIAVSGRLTATGAAIVADDMHLGLGVPNIWYRARQIVRDAPDAPPTLDLMGVTLPGQPFQIVGSNTHVAWAFTDGYIETGDLIALDTMPGDPTRYRTPDGVRAIETVRETICVIRAPCRPDDIAQTVWGPVVGHDAAGAPLVWRWSAADDNAIRYDGVRALERATDVRAALDAAHRTGLPQENMLVGDSAGHIAWTIIGQVPRRVNLNDQLPHSWADGSHGWNGYLDAAEIPEIVDPPGGRLWSANGRVVGGAALALLGDGGYADGLRAGRLRDDLYARDRFAEPDLLAIETDDHATVLRPWQALLMRAIDARPGRADLAALRGPVAAWGEHARPGSVGYRVVSTFRTRALRIVFDAYARAAAAPPGQASGPPPRTPARAGWAVERLLTDQPPALVPPPYRDWAAVTDAILHALSRDIAAAGGLARFDWGAVNRVGIHHPLARAVPGLGWLTDPPDVAEAGDTLVPRVAVPGFGASERLVVSPGHEASALFDMPMGQAGNPLAPYYGAGQADWVAGTPRPLRPGTAHWTLTLAP</sequence>
<keyword evidence="3" id="KW-0865">Zymogen</keyword>
<protein>
    <submittedName>
        <fullName evidence="7">Penicillin acylase family protein</fullName>
    </submittedName>
</protein>
<dbReference type="Gene3D" id="3.60.20.10">
    <property type="entry name" value="Glutamine Phosphoribosylpyrophosphate, subunit 1, domain 1"/>
    <property type="match status" value="1"/>
</dbReference>
<feature type="binding site" evidence="5">
    <location>
        <position position="358"/>
    </location>
    <ligand>
        <name>Ca(2+)</name>
        <dbReference type="ChEBI" id="CHEBI:29108"/>
    </ligand>
</feature>
<dbReference type="InterPro" id="IPR014395">
    <property type="entry name" value="Pen/GL7ACA/AHL_acylase"/>
</dbReference>
<evidence type="ECO:0000313" key="8">
    <source>
        <dbReference type="Proteomes" id="UP000578030"/>
    </source>
</evidence>
<evidence type="ECO:0000256" key="2">
    <source>
        <dbReference type="ARBA" id="ARBA00022801"/>
    </source>
</evidence>
<dbReference type="EMBL" id="JABEQM010000002">
    <property type="protein sequence ID" value="MBB2200665.1"/>
    <property type="molecule type" value="Genomic_DNA"/>
</dbReference>
<dbReference type="RefSeq" id="WP_182954529.1">
    <property type="nucleotide sequence ID" value="NZ_JABEQM010000002.1"/>
</dbReference>
<accession>A0A7W4PK60</accession>
<feature type="region of interest" description="Disordered" evidence="6">
    <location>
        <begin position="225"/>
        <end position="279"/>
    </location>
</feature>
<dbReference type="AlphaFoldDB" id="A0A7W4PK60"/>
<comment type="caution">
    <text evidence="7">The sequence shown here is derived from an EMBL/GenBank/DDBJ whole genome shotgun (WGS) entry which is preliminary data.</text>
</comment>